<evidence type="ECO:0000256" key="1">
    <source>
        <dbReference type="SAM" id="Phobius"/>
    </source>
</evidence>
<dbReference type="PATRIC" id="fig|1068978.7.peg.428"/>
<dbReference type="GeneID" id="301844373"/>
<keyword evidence="1" id="KW-0472">Membrane</keyword>
<feature type="transmembrane region" description="Helical" evidence="1">
    <location>
        <begin position="68"/>
        <end position="84"/>
    </location>
</feature>
<reference evidence="2 3" key="1">
    <citation type="submission" date="2014-07" db="EMBL/GenBank/DDBJ databases">
        <title>Whole Genome Sequence of the Amycolatopsis methanolica 239.</title>
        <authorList>
            <person name="Tang B."/>
        </authorList>
    </citation>
    <scope>NUCLEOTIDE SEQUENCE [LARGE SCALE GENOMIC DNA]</scope>
    <source>
        <strain evidence="2 3">239</strain>
    </source>
</reference>
<name>A0A076MND2_AMYME</name>
<gene>
    <name evidence="2" type="ORF">AMETH_0404</name>
</gene>
<dbReference type="HOGENOM" id="CLU_135072_2_1_11"/>
<dbReference type="Proteomes" id="UP000062973">
    <property type="component" value="Chromosome"/>
</dbReference>
<dbReference type="eggNOG" id="ENOG5033BDI">
    <property type="taxonomic scope" value="Bacteria"/>
</dbReference>
<dbReference type="RefSeq" id="WP_017986361.1">
    <property type="nucleotide sequence ID" value="NZ_AQUL01000001.1"/>
</dbReference>
<proteinExistence type="predicted"/>
<feature type="transmembrane region" description="Helical" evidence="1">
    <location>
        <begin position="6"/>
        <end position="29"/>
    </location>
</feature>
<keyword evidence="1" id="KW-0812">Transmembrane</keyword>
<evidence type="ECO:0000313" key="2">
    <source>
        <dbReference type="EMBL" id="AIJ20496.1"/>
    </source>
</evidence>
<accession>A0A076MND2</accession>
<dbReference type="EMBL" id="CP009110">
    <property type="protein sequence ID" value="AIJ20496.1"/>
    <property type="molecule type" value="Genomic_DNA"/>
</dbReference>
<keyword evidence="1" id="KW-1133">Transmembrane helix</keyword>
<sequence>MPFIAYWIMQVISWAGTLVGLGAFVHALLQRADAYHAADRKTKPIWLAITGAGTAAMGLFGFGGAGSLFWLAGIVAVLVYLVDVRPRLIEVQRGGKNW</sequence>
<dbReference type="OrthoDB" id="5191769at2"/>
<keyword evidence="3" id="KW-1185">Reference proteome</keyword>
<dbReference type="Pfam" id="PF10724">
    <property type="entry name" value="DUF2516"/>
    <property type="match status" value="1"/>
</dbReference>
<dbReference type="KEGG" id="amq:AMETH_0404"/>
<dbReference type="AlphaFoldDB" id="A0A076MND2"/>
<protein>
    <recommendedName>
        <fullName evidence="4">DUF2516 family protein</fullName>
    </recommendedName>
</protein>
<dbReference type="InterPro" id="IPR019662">
    <property type="entry name" value="DUF2516"/>
</dbReference>
<organism evidence="2 3">
    <name type="scientific">Amycolatopsis methanolica 239</name>
    <dbReference type="NCBI Taxonomy" id="1068978"/>
    <lineage>
        <taxon>Bacteria</taxon>
        <taxon>Bacillati</taxon>
        <taxon>Actinomycetota</taxon>
        <taxon>Actinomycetes</taxon>
        <taxon>Pseudonocardiales</taxon>
        <taxon>Pseudonocardiaceae</taxon>
        <taxon>Amycolatopsis</taxon>
        <taxon>Amycolatopsis methanolica group</taxon>
    </lineage>
</organism>
<evidence type="ECO:0000313" key="3">
    <source>
        <dbReference type="Proteomes" id="UP000062973"/>
    </source>
</evidence>
<evidence type="ECO:0008006" key="4">
    <source>
        <dbReference type="Google" id="ProtNLM"/>
    </source>
</evidence>
<dbReference type="STRING" id="1068978.AMETH_0404"/>